<reference evidence="4" key="2">
    <citation type="journal article" date="2023" name="IMA Fungus">
        <title>Comparative genomic study of the Penicillium genus elucidates a diverse pangenome and 15 lateral gene transfer events.</title>
        <authorList>
            <person name="Petersen C."/>
            <person name="Sorensen T."/>
            <person name="Nielsen M.R."/>
            <person name="Sondergaard T.E."/>
            <person name="Sorensen J.L."/>
            <person name="Fitzpatrick D.A."/>
            <person name="Frisvad J.C."/>
            <person name="Nielsen K.L."/>
        </authorList>
    </citation>
    <scope>NUCLEOTIDE SEQUENCE</scope>
    <source>
        <strain evidence="4">IBT 21472</strain>
    </source>
</reference>
<keyword evidence="1" id="KW-0805">Transcription regulation</keyword>
<reference evidence="4" key="1">
    <citation type="submission" date="2022-12" db="EMBL/GenBank/DDBJ databases">
        <authorList>
            <person name="Petersen C."/>
        </authorList>
    </citation>
    <scope>NUCLEOTIDE SEQUENCE</scope>
    <source>
        <strain evidence="4">IBT 21472</strain>
    </source>
</reference>
<accession>A0A9W9U4J6</accession>
<sequence length="563" mass="63069">MQRASVISAEREPTQNKDIDDKVCKPYFVPDTFPRMVRRVSSFPPQRPYQVHYGASSNISLLNHLYQSFNPLFGGDFLIRRLHNFSESLGESSTKMIDPAAISEFCQKTIFLADEVAPALAEEILEHFLAVHRLLIPVQKPQAIKCDLHSLYDIESIPALSNARRRALLLMLATASLTTRHHKLADIFIHYFNELSSSADDNLTTSSIEIDCLLIQHAFYYTEKGLSNDACLSIGSATRKIFSAGLHRDPPQGSRSDLEIEEQRNLNFNNRNSWICVHLGRPSSFTAVQLAVPPPKDPFLLALVGLSEIMTKCSNQIYIPNKGSLLPIWMSAVALISDLHKYEDMIIDTFGFGLHHRSQIGELDVPQTILTTLYLHTFILIFRPFVIFGGKLKTQKPCSDSSEHGSRSNPPWLDTACGYALDATKKLIDYLFLAISSNQTVKDMRYNHVFLENCCAVLSYDILHDRDKVPAHVPSINKSLACLSQMRPGEQVQRIITSFQTLLAGIESANALNHTDWTSEISIAKLDGSSADYTPSSIYDSSTWSPPKESIEVLNDPAHFILS</sequence>
<proteinExistence type="predicted"/>
<dbReference type="PANTHER" id="PTHR47424:SF15">
    <property type="entry name" value="ZN(II)2CYS6 TRANSCRIPTION FACTOR (EUROFUNG)"/>
    <property type="match status" value="1"/>
</dbReference>
<dbReference type="Proteomes" id="UP001147746">
    <property type="component" value="Unassembled WGS sequence"/>
</dbReference>
<comment type="caution">
    <text evidence="4">The sequence shown here is derived from an EMBL/GenBank/DDBJ whole genome shotgun (WGS) entry which is preliminary data.</text>
</comment>
<dbReference type="GO" id="GO:0005634">
    <property type="term" value="C:nucleus"/>
    <property type="evidence" value="ECO:0007669"/>
    <property type="project" value="TreeGrafter"/>
</dbReference>
<protein>
    <recommendedName>
        <fullName evidence="6">Transcription factor domain-containing protein</fullName>
    </recommendedName>
</protein>
<evidence type="ECO:0000256" key="1">
    <source>
        <dbReference type="ARBA" id="ARBA00023015"/>
    </source>
</evidence>
<dbReference type="AlphaFoldDB" id="A0A9W9U4J6"/>
<dbReference type="GO" id="GO:0000978">
    <property type="term" value="F:RNA polymerase II cis-regulatory region sequence-specific DNA binding"/>
    <property type="evidence" value="ECO:0007669"/>
    <property type="project" value="TreeGrafter"/>
</dbReference>
<keyword evidence="5" id="KW-1185">Reference proteome</keyword>
<dbReference type="GO" id="GO:0000981">
    <property type="term" value="F:DNA-binding transcription factor activity, RNA polymerase II-specific"/>
    <property type="evidence" value="ECO:0007669"/>
    <property type="project" value="TreeGrafter"/>
</dbReference>
<evidence type="ECO:0000313" key="5">
    <source>
        <dbReference type="Proteomes" id="UP001147746"/>
    </source>
</evidence>
<organism evidence="4 5">
    <name type="scientific">Penicillium atrosanguineum</name>
    <dbReference type="NCBI Taxonomy" id="1132637"/>
    <lineage>
        <taxon>Eukaryota</taxon>
        <taxon>Fungi</taxon>
        <taxon>Dikarya</taxon>
        <taxon>Ascomycota</taxon>
        <taxon>Pezizomycotina</taxon>
        <taxon>Eurotiomycetes</taxon>
        <taxon>Eurotiomycetidae</taxon>
        <taxon>Eurotiales</taxon>
        <taxon>Aspergillaceae</taxon>
        <taxon>Penicillium</taxon>
    </lineage>
</organism>
<gene>
    <name evidence="4" type="ORF">N7476_006940</name>
</gene>
<dbReference type="CDD" id="cd12148">
    <property type="entry name" value="fungal_TF_MHR"/>
    <property type="match status" value="1"/>
</dbReference>
<dbReference type="EMBL" id="JAPZBO010000007">
    <property type="protein sequence ID" value="KAJ5311080.1"/>
    <property type="molecule type" value="Genomic_DNA"/>
</dbReference>
<evidence type="ECO:0008006" key="6">
    <source>
        <dbReference type="Google" id="ProtNLM"/>
    </source>
</evidence>
<evidence type="ECO:0000256" key="3">
    <source>
        <dbReference type="ARBA" id="ARBA00023242"/>
    </source>
</evidence>
<evidence type="ECO:0000256" key="2">
    <source>
        <dbReference type="ARBA" id="ARBA00023163"/>
    </source>
</evidence>
<dbReference type="InterPro" id="IPR051127">
    <property type="entry name" value="Fungal_SecMet_Regulators"/>
</dbReference>
<keyword evidence="3" id="KW-0539">Nucleus</keyword>
<dbReference type="PANTHER" id="PTHR47424">
    <property type="entry name" value="REGULATORY PROTEIN GAL4"/>
    <property type="match status" value="1"/>
</dbReference>
<evidence type="ECO:0000313" key="4">
    <source>
        <dbReference type="EMBL" id="KAJ5311080.1"/>
    </source>
</evidence>
<dbReference type="GO" id="GO:0000435">
    <property type="term" value="P:positive regulation of transcription from RNA polymerase II promoter by galactose"/>
    <property type="evidence" value="ECO:0007669"/>
    <property type="project" value="TreeGrafter"/>
</dbReference>
<keyword evidence="2" id="KW-0804">Transcription</keyword>
<name>A0A9W9U4J6_9EURO</name>